<feature type="domain" description="CheW-like" evidence="3">
    <location>
        <begin position="21"/>
        <end position="161"/>
    </location>
</feature>
<feature type="domain" description="CheR-type methyltransferase" evidence="2">
    <location>
        <begin position="312"/>
        <end position="519"/>
    </location>
</feature>
<dbReference type="GO" id="GO:0005829">
    <property type="term" value="C:cytosol"/>
    <property type="evidence" value="ECO:0007669"/>
    <property type="project" value="TreeGrafter"/>
</dbReference>
<dbReference type="InterPro" id="IPR000780">
    <property type="entry name" value="CheR_MeTrfase"/>
</dbReference>
<dbReference type="GO" id="GO:0007165">
    <property type="term" value="P:signal transduction"/>
    <property type="evidence" value="ECO:0007669"/>
    <property type="project" value="InterPro"/>
</dbReference>
<comment type="caution">
    <text evidence="4">The sequence shown here is derived from an EMBL/GenBank/DDBJ whole genome shotgun (WGS) entry which is preliminary data.</text>
</comment>
<protein>
    <recommendedName>
        <fullName evidence="6">Chemotaxis protein CheW</fullName>
    </recommendedName>
</protein>
<name>A0A968GBL4_9SPIO</name>
<evidence type="ECO:0000313" key="4">
    <source>
        <dbReference type="EMBL" id="NIZ40628.1"/>
    </source>
</evidence>
<evidence type="ECO:0000259" key="3">
    <source>
        <dbReference type="PROSITE" id="PS50851"/>
    </source>
</evidence>
<evidence type="ECO:0000259" key="2">
    <source>
        <dbReference type="PROSITE" id="PS50123"/>
    </source>
</evidence>
<proteinExistence type="predicted"/>
<dbReference type="GO" id="GO:0008757">
    <property type="term" value="F:S-adenosylmethionine-dependent methyltransferase activity"/>
    <property type="evidence" value="ECO:0007669"/>
    <property type="project" value="InterPro"/>
</dbReference>
<dbReference type="AlphaFoldDB" id="A0A968GBL4"/>
<dbReference type="Gene3D" id="3.40.50.150">
    <property type="entry name" value="Vaccinia Virus protein VP39"/>
    <property type="match status" value="1"/>
</dbReference>
<dbReference type="InterPro" id="IPR036061">
    <property type="entry name" value="CheW-like_dom_sf"/>
</dbReference>
<dbReference type="CDD" id="cd00732">
    <property type="entry name" value="CheW"/>
    <property type="match status" value="1"/>
</dbReference>
<dbReference type="GO" id="GO:0006935">
    <property type="term" value="P:chemotaxis"/>
    <property type="evidence" value="ECO:0007669"/>
    <property type="project" value="InterPro"/>
</dbReference>
<sequence length="519" mass="58479">MTEMEKEVIDLPNRESTALEDYKAVSFTLAGKDYGVDIMSVREISRGGRFTYVPNTPHFVRGVYNLRGEIIPVVDLRDFFGLPVNKEERVEGILICRVKDTTLGLVVDSIEKVIGINRRNIQPAHPMFAEINIQYIEGIIDREERLYVLLNIHQIFGIAKELIEEEEAQTHQESAPSAPEQVSAPPKPTPVVEPVAPAKPVQATESTQQEAVITQPFVAPTPNISQPSATTNAQSQALLDMLNAMPEPEADILSQPDIESLLSDTPLARKTVTFEGDPSLLKHLTHQLQEWIGFKVNNLNRNWILEQANSWLKSGHSLNLENEKDALHFVFTFFSQATNKIWSQEMMQELADHLTPRDKGIFHVWNPGTYTGYEAYSLLGLLLTKGITNTPKIYAQDIDLIAVSGAPHLSFNPQELPEEFDLLTIEGSQGLQFKNEYKNCIIFEFADITSRNTFPGLDLIVARDTLSYLTDDEIDKFLDDADEMSTIGTLMVLGDNETLYHDTWKLIDSKHLSIYKKIK</sequence>
<dbReference type="Pfam" id="PF01584">
    <property type="entry name" value="CheW"/>
    <property type="match status" value="1"/>
</dbReference>
<dbReference type="Gene3D" id="2.30.30.40">
    <property type="entry name" value="SH3 Domains"/>
    <property type="match status" value="1"/>
</dbReference>
<keyword evidence="5" id="KW-1185">Reference proteome</keyword>
<dbReference type="SUPFAM" id="SSF53335">
    <property type="entry name" value="S-adenosyl-L-methionine-dependent methyltransferases"/>
    <property type="match status" value="1"/>
</dbReference>
<dbReference type="Gene3D" id="2.40.50.180">
    <property type="entry name" value="CheA-289, Domain 4"/>
    <property type="match status" value="1"/>
</dbReference>
<dbReference type="Pfam" id="PF01739">
    <property type="entry name" value="CheR"/>
    <property type="match status" value="1"/>
</dbReference>
<dbReference type="SMART" id="SM00138">
    <property type="entry name" value="MeTrc"/>
    <property type="match status" value="1"/>
</dbReference>
<dbReference type="InterPro" id="IPR039315">
    <property type="entry name" value="CheW"/>
</dbReference>
<dbReference type="PANTHER" id="PTHR22617:SF23">
    <property type="entry name" value="CHEMOTAXIS PROTEIN CHEW"/>
    <property type="match status" value="1"/>
</dbReference>
<dbReference type="PROSITE" id="PS50851">
    <property type="entry name" value="CHEW"/>
    <property type="match status" value="1"/>
</dbReference>
<dbReference type="SMART" id="SM00260">
    <property type="entry name" value="CheW"/>
    <property type="match status" value="1"/>
</dbReference>
<organism evidence="4 5">
    <name type="scientific">Entomospira entomophila</name>
    <dbReference type="NCBI Taxonomy" id="2719988"/>
    <lineage>
        <taxon>Bacteria</taxon>
        <taxon>Pseudomonadati</taxon>
        <taxon>Spirochaetota</taxon>
        <taxon>Spirochaetia</taxon>
        <taxon>Spirochaetales</taxon>
        <taxon>Spirochaetaceae</taxon>
        <taxon>Entomospira</taxon>
    </lineage>
</organism>
<dbReference type="EMBL" id="JAATLJ010000001">
    <property type="protein sequence ID" value="NIZ40628.1"/>
    <property type="molecule type" value="Genomic_DNA"/>
</dbReference>
<dbReference type="RefSeq" id="WP_167700216.1">
    <property type="nucleotide sequence ID" value="NZ_CP118174.1"/>
</dbReference>
<dbReference type="PROSITE" id="PS50123">
    <property type="entry name" value="CHER"/>
    <property type="match status" value="1"/>
</dbReference>
<evidence type="ECO:0000256" key="1">
    <source>
        <dbReference type="SAM" id="MobiDB-lite"/>
    </source>
</evidence>
<gene>
    <name evidence="4" type="ORF">HCT14_03755</name>
</gene>
<dbReference type="Proteomes" id="UP000711995">
    <property type="component" value="Unassembled WGS sequence"/>
</dbReference>
<dbReference type="SUPFAM" id="SSF50341">
    <property type="entry name" value="CheW-like"/>
    <property type="match status" value="1"/>
</dbReference>
<reference evidence="4 5" key="1">
    <citation type="submission" date="2020-03" db="EMBL/GenBank/DDBJ databases">
        <title>Spirochaetal bacteria isolated from arthropods constitute a novel genus Entomospira genus novum within the order Spirochaetales.</title>
        <authorList>
            <person name="Grana-Miraglia L."/>
            <person name="Sikutova S."/>
            <person name="Fingerle V."/>
            <person name="Sing A."/>
            <person name="Castillo-Ramirez S."/>
            <person name="Margos G."/>
            <person name="Rudolf I."/>
        </authorList>
    </citation>
    <scope>NUCLEOTIDE SEQUENCE [LARGE SCALE GENOMIC DNA]</scope>
    <source>
        <strain evidence="4 5">BR193</strain>
    </source>
</reference>
<accession>A0A968GBL4</accession>
<feature type="region of interest" description="Disordered" evidence="1">
    <location>
        <begin position="167"/>
        <end position="190"/>
    </location>
</feature>
<evidence type="ECO:0000313" key="5">
    <source>
        <dbReference type="Proteomes" id="UP000711995"/>
    </source>
</evidence>
<dbReference type="InterPro" id="IPR002545">
    <property type="entry name" value="CheW-lke_dom"/>
</dbReference>
<dbReference type="InterPro" id="IPR022642">
    <property type="entry name" value="CheR_C"/>
</dbReference>
<evidence type="ECO:0008006" key="6">
    <source>
        <dbReference type="Google" id="ProtNLM"/>
    </source>
</evidence>
<dbReference type="InterPro" id="IPR029063">
    <property type="entry name" value="SAM-dependent_MTases_sf"/>
</dbReference>
<dbReference type="PANTHER" id="PTHR22617">
    <property type="entry name" value="CHEMOTAXIS SENSOR HISTIDINE KINASE-RELATED"/>
    <property type="match status" value="1"/>
</dbReference>